<gene>
    <name evidence="1" type="ORF">I551_4139</name>
</gene>
<organism evidence="1 2">
    <name type="scientific">Mycobacterium ulcerans str. Harvey</name>
    <dbReference type="NCBI Taxonomy" id="1299332"/>
    <lineage>
        <taxon>Bacteria</taxon>
        <taxon>Bacillati</taxon>
        <taxon>Actinomycetota</taxon>
        <taxon>Actinomycetes</taxon>
        <taxon>Mycobacteriales</taxon>
        <taxon>Mycobacteriaceae</taxon>
        <taxon>Mycobacterium</taxon>
        <taxon>Mycobacterium ulcerans group</taxon>
    </lineage>
</organism>
<dbReference type="EMBL" id="JAOL01000122">
    <property type="protein sequence ID" value="EUA89414.1"/>
    <property type="molecule type" value="Genomic_DNA"/>
</dbReference>
<evidence type="ECO:0000313" key="1">
    <source>
        <dbReference type="EMBL" id="EUA89414.1"/>
    </source>
</evidence>
<protein>
    <submittedName>
        <fullName evidence="1">Peptide synthetase Nrp domain protein</fullName>
    </submittedName>
</protein>
<reference evidence="1 2" key="1">
    <citation type="submission" date="2014-01" db="EMBL/GenBank/DDBJ databases">
        <authorList>
            <person name="Dobos K."/>
            <person name="Lenaerts A."/>
            <person name="Ordway D."/>
            <person name="DeGroote M.A."/>
            <person name="Parker T."/>
            <person name="Sizemore C."/>
            <person name="Tallon L.J."/>
            <person name="Sadzewicz L.K."/>
            <person name="Sengamalay N."/>
            <person name="Fraser C.M."/>
            <person name="Hine E."/>
            <person name="Shefchek K.A."/>
            <person name="Das S.P."/>
            <person name="Tettelin H."/>
        </authorList>
    </citation>
    <scope>NUCLEOTIDE SEQUENCE [LARGE SCALE GENOMIC DNA]</scope>
    <source>
        <strain evidence="1 2">Harvey</strain>
    </source>
</reference>
<sequence>MAGQITSGDRAALEGYWSEHLRDAPLAIDLPRDFPRPLRVASAGRECRS</sequence>
<proteinExistence type="predicted"/>
<name>A0ABN0QXL5_MYCUL</name>
<keyword evidence="2" id="KW-1185">Reference proteome</keyword>
<dbReference type="Proteomes" id="UP000020681">
    <property type="component" value="Unassembled WGS sequence"/>
</dbReference>
<accession>A0ABN0QXL5</accession>
<evidence type="ECO:0000313" key="2">
    <source>
        <dbReference type="Proteomes" id="UP000020681"/>
    </source>
</evidence>
<comment type="caution">
    <text evidence="1">The sequence shown here is derived from an EMBL/GenBank/DDBJ whole genome shotgun (WGS) entry which is preliminary data.</text>
</comment>